<dbReference type="Proteomes" id="UP001218218">
    <property type="component" value="Unassembled WGS sequence"/>
</dbReference>
<proteinExistence type="predicted"/>
<name>A0AAD6ZEM6_9AGAR</name>
<dbReference type="EMBL" id="JARIHO010000056">
    <property type="protein sequence ID" value="KAJ7318836.1"/>
    <property type="molecule type" value="Genomic_DNA"/>
</dbReference>
<protein>
    <submittedName>
        <fullName evidence="1">Uncharacterized protein</fullName>
    </submittedName>
</protein>
<comment type="caution">
    <text evidence="1">The sequence shown here is derived from an EMBL/GenBank/DDBJ whole genome shotgun (WGS) entry which is preliminary data.</text>
</comment>
<dbReference type="AlphaFoldDB" id="A0AAD6ZEM6"/>
<organism evidence="1 2">
    <name type="scientific">Mycena albidolilacea</name>
    <dbReference type="NCBI Taxonomy" id="1033008"/>
    <lineage>
        <taxon>Eukaryota</taxon>
        <taxon>Fungi</taxon>
        <taxon>Dikarya</taxon>
        <taxon>Basidiomycota</taxon>
        <taxon>Agaricomycotina</taxon>
        <taxon>Agaricomycetes</taxon>
        <taxon>Agaricomycetidae</taxon>
        <taxon>Agaricales</taxon>
        <taxon>Marasmiineae</taxon>
        <taxon>Mycenaceae</taxon>
        <taxon>Mycena</taxon>
    </lineage>
</organism>
<evidence type="ECO:0000313" key="2">
    <source>
        <dbReference type="Proteomes" id="UP001218218"/>
    </source>
</evidence>
<keyword evidence="2" id="KW-1185">Reference proteome</keyword>
<gene>
    <name evidence="1" type="ORF">DFH08DRAFT_819727</name>
</gene>
<sequence>MTCGWYNRSLKLSIQGTIGISKQETYHASPGQEAILGLLNAKSIASISSAASSKLKGFAKTATRMVKAVLHSGKSRKLNASNDDANNESTNCLRSGVYQFFKSPVLHEDNNGHKYQFFECAAPKGCKHKAKGTT</sequence>
<accession>A0AAD6ZEM6</accession>
<reference evidence="1" key="1">
    <citation type="submission" date="2023-03" db="EMBL/GenBank/DDBJ databases">
        <title>Massive genome expansion in bonnet fungi (Mycena s.s.) driven by repeated elements and novel gene families across ecological guilds.</title>
        <authorList>
            <consortium name="Lawrence Berkeley National Laboratory"/>
            <person name="Harder C.B."/>
            <person name="Miyauchi S."/>
            <person name="Viragh M."/>
            <person name="Kuo A."/>
            <person name="Thoen E."/>
            <person name="Andreopoulos B."/>
            <person name="Lu D."/>
            <person name="Skrede I."/>
            <person name="Drula E."/>
            <person name="Henrissat B."/>
            <person name="Morin E."/>
            <person name="Kohler A."/>
            <person name="Barry K."/>
            <person name="LaButti K."/>
            <person name="Morin E."/>
            <person name="Salamov A."/>
            <person name="Lipzen A."/>
            <person name="Mereny Z."/>
            <person name="Hegedus B."/>
            <person name="Baldrian P."/>
            <person name="Stursova M."/>
            <person name="Weitz H."/>
            <person name="Taylor A."/>
            <person name="Grigoriev I.V."/>
            <person name="Nagy L.G."/>
            <person name="Martin F."/>
            <person name="Kauserud H."/>
        </authorList>
    </citation>
    <scope>NUCLEOTIDE SEQUENCE</scope>
    <source>
        <strain evidence="1">CBHHK002</strain>
    </source>
</reference>
<evidence type="ECO:0000313" key="1">
    <source>
        <dbReference type="EMBL" id="KAJ7318836.1"/>
    </source>
</evidence>